<dbReference type="Proteomes" id="UP000886998">
    <property type="component" value="Unassembled WGS sequence"/>
</dbReference>
<keyword evidence="2" id="KW-1185">Reference proteome</keyword>
<evidence type="ECO:0000313" key="1">
    <source>
        <dbReference type="EMBL" id="GFY42413.1"/>
    </source>
</evidence>
<protein>
    <submittedName>
        <fullName evidence="1">Uncharacterized protein</fullName>
    </submittedName>
</protein>
<dbReference type="EMBL" id="BMAV01003054">
    <property type="protein sequence ID" value="GFY42413.1"/>
    <property type="molecule type" value="Genomic_DNA"/>
</dbReference>
<accession>A0A8X6WW52</accession>
<organism evidence="1 2">
    <name type="scientific">Trichonephila inaurata madagascariensis</name>
    <dbReference type="NCBI Taxonomy" id="2747483"/>
    <lineage>
        <taxon>Eukaryota</taxon>
        <taxon>Metazoa</taxon>
        <taxon>Ecdysozoa</taxon>
        <taxon>Arthropoda</taxon>
        <taxon>Chelicerata</taxon>
        <taxon>Arachnida</taxon>
        <taxon>Araneae</taxon>
        <taxon>Araneomorphae</taxon>
        <taxon>Entelegynae</taxon>
        <taxon>Araneoidea</taxon>
        <taxon>Nephilidae</taxon>
        <taxon>Trichonephila</taxon>
        <taxon>Trichonephila inaurata</taxon>
    </lineage>
</organism>
<reference evidence="1" key="1">
    <citation type="submission" date="2020-08" db="EMBL/GenBank/DDBJ databases">
        <title>Multicomponent nature underlies the extraordinary mechanical properties of spider dragline silk.</title>
        <authorList>
            <person name="Kono N."/>
            <person name="Nakamura H."/>
            <person name="Mori M."/>
            <person name="Yoshida Y."/>
            <person name="Ohtoshi R."/>
            <person name="Malay A.D."/>
            <person name="Moran D.A.P."/>
            <person name="Tomita M."/>
            <person name="Numata K."/>
            <person name="Arakawa K."/>
        </authorList>
    </citation>
    <scope>NUCLEOTIDE SEQUENCE</scope>
</reference>
<gene>
    <name evidence="1" type="ORF">TNIN_238801</name>
</gene>
<comment type="caution">
    <text evidence="1">The sequence shown here is derived from an EMBL/GenBank/DDBJ whole genome shotgun (WGS) entry which is preliminary data.</text>
</comment>
<dbReference type="AlphaFoldDB" id="A0A8X6WW52"/>
<proteinExistence type="predicted"/>
<sequence length="96" mass="10647">MASSRKVLVERNVAEDVPYATVFRRYSLIGSVGESLQRILCQSTSSSGTLIWRNIFSTSAQMATLKIRHWIRIGKSSGCTLGPTKSRSLRDSPDEV</sequence>
<name>A0A8X6WW52_9ARAC</name>
<evidence type="ECO:0000313" key="2">
    <source>
        <dbReference type="Proteomes" id="UP000886998"/>
    </source>
</evidence>